<dbReference type="Proteomes" id="UP001286313">
    <property type="component" value="Unassembled WGS sequence"/>
</dbReference>
<keyword evidence="2" id="KW-1185">Reference proteome</keyword>
<proteinExistence type="predicted"/>
<dbReference type="EMBL" id="JAWQEG010004999">
    <property type="protein sequence ID" value="KAK3859518.1"/>
    <property type="molecule type" value="Genomic_DNA"/>
</dbReference>
<comment type="caution">
    <text evidence="1">The sequence shown here is derived from an EMBL/GenBank/DDBJ whole genome shotgun (WGS) entry which is preliminary data.</text>
</comment>
<name>A0AAE1EQF5_PETCI</name>
<evidence type="ECO:0000313" key="1">
    <source>
        <dbReference type="EMBL" id="KAK3859518.1"/>
    </source>
</evidence>
<protein>
    <submittedName>
        <fullName evidence="1">Uncharacterized protein</fullName>
    </submittedName>
</protein>
<evidence type="ECO:0000313" key="2">
    <source>
        <dbReference type="Proteomes" id="UP001286313"/>
    </source>
</evidence>
<gene>
    <name evidence="1" type="ORF">Pcinc_034377</name>
</gene>
<organism evidence="1 2">
    <name type="scientific">Petrolisthes cinctipes</name>
    <name type="common">Flat porcelain crab</name>
    <dbReference type="NCBI Taxonomy" id="88211"/>
    <lineage>
        <taxon>Eukaryota</taxon>
        <taxon>Metazoa</taxon>
        <taxon>Ecdysozoa</taxon>
        <taxon>Arthropoda</taxon>
        <taxon>Crustacea</taxon>
        <taxon>Multicrustacea</taxon>
        <taxon>Malacostraca</taxon>
        <taxon>Eumalacostraca</taxon>
        <taxon>Eucarida</taxon>
        <taxon>Decapoda</taxon>
        <taxon>Pleocyemata</taxon>
        <taxon>Anomura</taxon>
        <taxon>Galatheoidea</taxon>
        <taxon>Porcellanidae</taxon>
        <taxon>Petrolisthes</taxon>
    </lineage>
</organism>
<reference evidence="1" key="1">
    <citation type="submission" date="2023-10" db="EMBL/GenBank/DDBJ databases">
        <title>Genome assemblies of two species of porcelain crab, Petrolisthes cinctipes and Petrolisthes manimaculis (Anomura: Porcellanidae).</title>
        <authorList>
            <person name="Angst P."/>
        </authorList>
    </citation>
    <scope>NUCLEOTIDE SEQUENCE</scope>
    <source>
        <strain evidence="1">PB745_01</strain>
        <tissue evidence="1">Gill</tissue>
    </source>
</reference>
<accession>A0AAE1EQF5</accession>
<sequence length="105" mass="12006">MQTDREIKIKIQENGRDTKRYLLHLLNWLPLHHQQRLSLGQTVLIFQHNSPFVKIVPPYKLPTRSSLPIVSPMISTRMASSSPALSFKPMAEGILRGRSVGWDGF</sequence>
<dbReference type="AlphaFoldDB" id="A0AAE1EQF5"/>